<dbReference type="EMBL" id="WBVO01000001">
    <property type="protein sequence ID" value="KAB2814888.1"/>
    <property type="molecule type" value="Genomic_DNA"/>
</dbReference>
<dbReference type="InterPro" id="IPR002035">
    <property type="entry name" value="VWF_A"/>
</dbReference>
<dbReference type="Pfam" id="PF12450">
    <property type="entry name" value="vWF_A"/>
    <property type="match status" value="1"/>
</dbReference>
<dbReference type="Pfam" id="PF07715">
    <property type="entry name" value="Plug"/>
    <property type="match status" value="1"/>
</dbReference>
<dbReference type="Pfam" id="PF00092">
    <property type="entry name" value="VWA"/>
    <property type="match status" value="1"/>
</dbReference>
<comment type="caution">
    <text evidence="3">The sequence shown here is derived from an EMBL/GenBank/DDBJ whole genome shotgun (WGS) entry which is preliminary data.</text>
</comment>
<feature type="domain" description="VWFA" evidence="2">
    <location>
        <begin position="369"/>
        <end position="547"/>
    </location>
</feature>
<dbReference type="OrthoDB" id="9805121at2"/>
<dbReference type="SUPFAM" id="SSF49464">
    <property type="entry name" value="Carboxypeptidase regulatory domain-like"/>
    <property type="match status" value="1"/>
</dbReference>
<dbReference type="InterPro" id="IPR008969">
    <property type="entry name" value="CarboxyPept-like_regulatory"/>
</dbReference>
<dbReference type="InterPro" id="IPR036465">
    <property type="entry name" value="vWFA_dom_sf"/>
</dbReference>
<dbReference type="RefSeq" id="WP_151666465.1">
    <property type="nucleotide sequence ID" value="NZ_WBVO01000001.1"/>
</dbReference>
<sequence length="723" mass="80053">MKLKLATATTILVLLFYAPFAQAQTQPGALKGVITDKATGETIPQSLVELQSINDSSVLQTALSDFDGKYSMAPIVPGTYNVVFRRDIIYTELRYDSVVILGGQHTVLNAEREADNSTIGEVVIMWERPLVEEGRTSSSQVITSEGYESLRSRDLGAVLTVSPGVMQSDEDAAIIARGTRSDANQVFIDGVKVRGGSNVPREAVESVEVMTTGTPAQYGDDLNGMQEVNQYLNRYRRVTVRRDNPTPPTILPTSNPHDVQDREEYNSIHISEFMSPLQAPLSTFGMDVDKASYFNVRRIIEQSGQVPVDAVRPEEFINSFKYAYQEPEEGQVFDVTTELSVCPWNADRRILRITLNTERVEKEDLPPSNLVFLIDVSGSMRGGNRLGLIQESLYMLTENLRAEDRISIVTYASGVNTLLTSTAGDQTETIETAIRSLQAGGSTNGAGGIERAYAEASKGFIEEGSNRVILCTDGDFNVGISSQDELIDMISEKRESNIFLSVVGVGQGNYREGTMEQLANKGNGNFNYFHDLYSAKKVFIEEFSSTLFTVAKDAKVQVEFNPLNVAEYRLLGYQNRVMPDEDFHDDTKDGGEVGMGHQVTMLYEVVPGQAEESEYNLKYQEQIPLEIHDEIATISLRYKEPEAETSSLAIFTVSNAEVETSPDQKFASAVAAFAGYLQGDDNIEMEPEAIVQLAREGRGEDLNGDRSDFIQLVQLYRELHANR</sequence>
<dbReference type="InterPro" id="IPR037066">
    <property type="entry name" value="Plug_dom_sf"/>
</dbReference>
<name>A0A6N6RMW2_9FLAO</name>
<dbReference type="InterPro" id="IPR012910">
    <property type="entry name" value="Plug_dom"/>
</dbReference>
<dbReference type="Gene3D" id="3.40.50.410">
    <property type="entry name" value="von Willebrand factor, type A domain"/>
    <property type="match status" value="1"/>
</dbReference>
<dbReference type="AlphaFoldDB" id="A0A6N6RMW2"/>
<dbReference type="SMART" id="SM00327">
    <property type="entry name" value="VWA"/>
    <property type="match status" value="1"/>
</dbReference>
<feature type="signal peptide" evidence="1">
    <location>
        <begin position="1"/>
        <end position="23"/>
    </location>
</feature>
<dbReference type="Gene3D" id="2.170.130.10">
    <property type="entry name" value="TonB-dependent receptor, plug domain"/>
    <property type="match status" value="1"/>
</dbReference>
<dbReference type="SUPFAM" id="SSF53300">
    <property type="entry name" value="vWA-like"/>
    <property type="match status" value="1"/>
</dbReference>
<evidence type="ECO:0000259" key="2">
    <source>
        <dbReference type="PROSITE" id="PS50234"/>
    </source>
</evidence>
<protein>
    <submittedName>
        <fullName evidence="3">DUF3520 domain-containing protein</fullName>
    </submittedName>
</protein>
<dbReference type="PANTHER" id="PTHR10579:SF43">
    <property type="entry name" value="ZINC FINGER (C3HC4-TYPE RING FINGER) FAMILY PROTEIN"/>
    <property type="match status" value="1"/>
</dbReference>
<organism evidence="3 4">
    <name type="scientific">Phaeocystidibacter luteus</name>
    <dbReference type="NCBI Taxonomy" id="911197"/>
    <lineage>
        <taxon>Bacteria</taxon>
        <taxon>Pseudomonadati</taxon>
        <taxon>Bacteroidota</taxon>
        <taxon>Flavobacteriia</taxon>
        <taxon>Flavobacteriales</taxon>
        <taxon>Phaeocystidibacteraceae</taxon>
        <taxon>Phaeocystidibacter</taxon>
    </lineage>
</organism>
<evidence type="ECO:0000313" key="3">
    <source>
        <dbReference type="EMBL" id="KAB2814888.1"/>
    </source>
</evidence>
<dbReference type="PROSITE" id="PS50234">
    <property type="entry name" value="VWFA"/>
    <property type="match status" value="1"/>
</dbReference>
<dbReference type="SUPFAM" id="SSF56935">
    <property type="entry name" value="Porins"/>
    <property type="match status" value="1"/>
</dbReference>
<evidence type="ECO:0000256" key="1">
    <source>
        <dbReference type="SAM" id="SignalP"/>
    </source>
</evidence>
<reference evidence="3 4" key="1">
    <citation type="submission" date="2019-09" db="EMBL/GenBank/DDBJ databases">
        <title>Genomes of family Cryomorphaceae.</title>
        <authorList>
            <person name="Bowman J.P."/>
        </authorList>
    </citation>
    <scope>NUCLEOTIDE SEQUENCE [LARGE SCALE GENOMIC DNA]</scope>
    <source>
        <strain evidence="3 4">LMG 25704</strain>
    </source>
</reference>
<dbReference type="Gene3D" id="2.60.40.1120">
    <property type="entry name" value="Carboxypeptidase-like, regulatory domain"/>
    <property type="match status" value="1"/>
</dbReference>
<dbReference type="InterPro" id="IPR022156">
    <property type="entry name" value="Uncharacterised_YfbK_N"/>
</dbReference>
<dbReference type="PANTHER" id="PTHR10579">
    <property type="entry name" value="CALCIUM-ACTIVATED CHLORIDE CHANNEL REGULATOR"/>
    <property type="match status" value="1"/>
</dbReference>
<dbReference type="Proteomes" id="UP000468650">
    <property type="component" value="Unassembled WGS sequence"/>
</dbReference>
<dbReference type="Pfam" id="PF12034">
    <property type="entry name" value="YfbK_C"/>
    <property type="match status" value="1"/>
</dbReference>
<feature type="chain" id="PRO_5026700999" evidence="1">
    <location>
        <begin position="24"/>
        <end position="723"/>
    </location>
</feature>
<proteinExistence type="predicted"/>
<evidence type="ECO:0000313" key="4">
    <source>
        <dbReference type="Proteomes" id="UP000468650"/>
    </source>
</evidence>
<keyword evidence="4" id="KW-1185">Reference proteome</keyword>
<dbReference type="InterPro" id="IPR021908">
    <property type="entry name" value="YfbK_C"/>
</dbReference>
<accession>A0A6N6RMW2</accession>
<keyword evidence="1" id="KW-0732">Signal</keyword>
<dbReference type="InterPro" id="IPR051266">
    <property type="entry name" value="CLCR"/>
</dbReference>
<gene>
    <name evidence="3" type="ORF">F8C67_03820</name>
</gene>